<accession>A0A0F9NKF0</accession>
<dbReference type="AlphaFoldDB" id="A0A0F9NKF0"/>
<protein>
    <recommendedName>
        <fullName evidence="2">HD domain-containing protein</fullName>
    </recommendedName>
</protein>
<reference evidence="1" key="1">
    <citation type="journal article" date="2015" name="Nature">
        <title>Complex archaea that bridge the gap between prokaryotes and eukaryotes.</title>
        <authorList>
            <person name="Spang A."/>
            <person name="Saw J.H."/>
            <person name="Jorgensen S.L."/>
            <person name="Zaremba-Niedzwiedzka K."/>
            <person name="Martijn J."/>
            <person name="Lind A.E."/>
            <person name="van Eijk R."/>
            <person name="Schleper C."/>
            <person name="Guy L."/>
            <person name="Ettema T.J."/>
        </authorList>
    </citation>
    <scope>NUCLEOTIDE SEQUENCE</scope>
</reference>
<name>A0A0F9NKF0_9ZZZZ</name>
<evidence type="ECO:0000313" key="1">
    <source>
        <dbReference type="EMBL" id="KKN18394.1"/>
    </source>
</evidence>
<comment type="caution">
    <text evidence="1">The sequence shown here is derived from an EMBL/GenBank/DDBJ whole genome shotgun (WGS) entry which is preliminary data.</text>
</comment>
<organism evidence="1">
    <name type="scientific">marine sediment metagenome</name>
    <dbReference type="NCBI Taxonomy" id="412755"/>
    <lineage>
        <taxon>unclassified sequences</taxon>
        <taxon>metagenomes</taxon>
        <taxon>ecological metagenomes</taxon>
    </lineage>
</organism>
<dbReference type="EMBL" id="LAZR01003432">
    <property type="protein sequence ID" value="KKN18394.1"/>
    <property type="molecule type" value="Genomic_DNA"/>
</dbReference>
<gene>
    <name evidence="1" type="ORF">LCGC14_0956200</name>
</gene>
<sequence length="504" mass="60124">MENSEKKAPSSPSFIEVEDDILINFFCDRIEKDEIKIVNEMELFDIHDEKIEELRCKDKYKDIDKNKLAKILKDLLIEGKKGEDKAKVLKLQKLVFQRLWPHFVRNAIKLLRQKDPRDKGILKFDFGVKKLMDYFQEFSKFEELLYGIDEYYRDHSLHVFRVYFLGEYLIRESLKGYEKIKILNLPNVIGEIKPEEKESMWCIIALCHDLGYPLQKLDELNKKLVKILEYFGTSNFHPLRYSLPLEGTILDKFILNIISSRLTDDFKIHLQSKFYTKYSNAYEKLSHGIMSCILLMKNLVYFKETDYEMHFPEGFILKRESGNKEKLYKEAARQFIIRKEILRAIASHDNEDIYHVKMNNFLFLLIMCDELQEWSRPTSHRRVLYPLEDMTEVIKIAEFSKESIDIELTLSFSEDDLKEYSKKKFVKFIRLLRSAVASDSRKFNFKIVVTNRENYRCIFEYDSPKKFYDTKKDPSLSYDEPKCEKINPDDTIDQEFTLKTITDL</sequence>
<evidence type="ECO:0008006" key="2">
    <source>
        <dbReference type="Google" id="ProtNLM"/>
    </source>
</evidence>
<proteinExistence type="predicted"/>